<evidence type="ECO:0000313" key="2">
    <source>
        <dbReference type="Proteomes" id="UP001152300"/>
    </source>
</evidence>
<comment type="caution">
    <text evidence="1">The sequence shown here is derived from an EMBL/GenBank/DDBJ whole genome shotgun (WGS) entry which is preliminary data.</text>
</comment>
<dbReference type="EMBL" id="JAPEIS010000004">
    <property type="protein sequence ID" value="KAJ8067527.1"/>
    <property type="molecule type" value="Genomic_DNA"/>
</dbReference>
<accession>A0A9X0ARD2</accession>
<dbReference type="OrthoDB" id="3507504at2759"/>
<evidence type="ECO:0000313" key="1">
    <source>
        <dbReference type="EMBL" id="KAJ8067527.1"/>
    </source>
</evidence>
<gene>
    <name evidence="1" type="ORF">OCU04_004869</name>
</gene>
<protein>
    <submittedName>
        <fullName evidence="1">Uncharacterized protein</fullName>
    </submittedName>
</protein>
<name>A0A9X0ARD2_9HELO</name>
<reference evidence="1" key="1">
    <citation type="submission" date="2022-11" db="EMBL/GenBank/DDBJ databases">
        <title>Genome Resource of Sclerotinia nivalis Strain SnTB1, a Plant Pathogen Isolated from American Ginseng.</title>
        <authorList>
            <person name="Fan S."/>
        </authorList>
    </citation>
    <scope>NUCLEOTIDE SEQUENCE</scope>
    <source>
        <strain evidence="1">SnTB1</strain>
    </source>
</reference>
<organism evidence="1 2">
    <name type="scientific">Sclerotinia nivalis</name>
    <dbReference type="NCBI Taxonomy" id="352851"/>
    <lineage>
        <taxon>Eukaryota</taxon>
        <taxon>Fungi</taxon>
        <taxon>Dikarya</taxon>
        <taxon>Ascomycota</taxon>
        <taxon>Pezizomycotina</taxon>
        <taxon>Leotiomycetes</taxon>
        <taxon>Helotiales</taxon>
        <taxon>Sclerotiniaceae</taxon>
        <taxon>Sclerotinia</taxon>
    </lineage>
</organism>
<dbReference type="AlphaFoldDB" id="A0A9X0ARD2"/>
<dbReference type="Proteomes" id="UP001152300">
    <property type="component" value="Unassembled WGS sequence"/>
</dbReference>
<proteinExistence type="predicted"/>
<keyword evidence="2" id="KW-1185">Reference proteome</keyword>
<sequence>MAGTIYFITTRNNGAEKILIQRLSNTINEWRDTNAASTLNTSYGNAMDELLFDSNLSFIPTMFASAGLSEDDLSSPSKLSEAIITSWIEASHLCLIILTYAILRACVRPLLSEILNREIRDPRQRSYENLDKLPRLHKLVLEATEESGLFESGSQVTGSDRYILLAAKVVLANLLNNSSVRPAEETFLGLNKSRGVVPSEVRMLVRDRNYVEEDFR</sequence>